<organism evidence="1 2">
    <name type="scientific">Hibiscus sabdariffa</name>
    <name type="common">roselle</name>
    <dbReference type="NCBI Taxonomy" id="183260"/>
    <lineage>
        <taxon>Eukaryota</taxon>
        <taxon>Viridiplantae</taxon>
        <taxon>Streptophyta</taxon>
        <taxon>Embryophyta</taxon>
        <taxon>Tracheophyta</taxon>
        <taxon>Spermatophyta</taxon>
        <taxon>Magnoliopsida</taxon>
        <taxon>eudicotyledons</taxon>
        <taxon>Gunneridae</taxon>
        <taxon>Pentapetalae</taxon>
        <taxon>rosids</taxon>
        <taxon>malvids</taxon>
        <taxon>Malvales</taxon>
        <taxon>Malvaceae</taxon>
        <taxon>Malvoideae</taxon>
        <taxon>Hibiscus</taxon>
    </lineage>
</organism>
<dbReference type="Proteomes" id="UP001472677">
    <property type="component" value="Unassembled WGS sequence"/>
</dbReference>
<comment type="caution">
    <text evidence="1">The sequence shown here is derived from an EMBL/GenBank/DDBJ whole genome shotgun (WGS) entry which is preliminary data.</text>
</comment>
<name>A0ABR2F4M5_9ROSI</name>
<keyword evidence="2" id="KW-1185">Reference proteome</keyword>
<accession>A0ABR2F4M5</accession>
<proteinExistence type="predicted"/>
<dbReference type="EMBL" id="JBBPBM010000008">
    <property type="protein sequence ID" value="KAK8571971.1"/>
    <property type="molecule type" value="Genomic_DNA"/>
</dbReference>
<protein>
    <submittedName>
        <fullName evidence="1">Uncharacterized protein</fullName>
    </submittedName>
</protein>
<evidence type="ECO:0000313" key="1">
    <source>
        <dbReference type="EMBL" id="KAK8571971.1"/>
    </source>
</evidence>
<gene>
    <name evidence="1" type="ORF">V6N12_028036</name>
</gene>
<evidence type="ECO:0000313" key="2">
    <source>
        <dbReference type="Proteomes" id="UP001472677"/>
    </source>
</evidence>
<sequence length="78" mass="9183">MAGVDCARRRRPHQRGGWSDSALAFTRTGHPLSAWTKLDFHLKTKIEVKHRYWFKPVKDQKLGEVAREAKERLAERLR</sequence>
<reference evidence="1 2" key="1">
    <citation type="journal article" date="2024" name="G3 (Bethesda)">
        <title>Genome assembly of Hibiscus sabdariffa L. provides insights into metabolisms of medicinal natural products.</title>
        <authorList>
            <person name="Kim T."/>
        </authorList>
    </citation>
    <scope>NUCLEOTIDE SEQUENCE [LARGE SCALE GENOMIC DNA]</scope>
    <source>
        <strain evidence="1">TK-2024</strain>
        <tissue evidence="1">Old leaves</tissue>
    </source>
</reference>